<reference evidence="1" key="1">
    <citation type="submission" date="2019-08" db="EMBL/GenBank/DDBJ databases">
        <authorList>
            <person name="Kucharzyk K."/>
            <person name="Murdoch R.W."/>
            <person name="Higgins S."/>
            <person name="Loffler F."/>
        </authorList>
    </citation>
    <scope>NUCLEOTIDE SEQUENCE</scope>
</reference>
<gene>
    <name evidence="1" type="ORF">SDC9_126124</name>
</gene>
<dbReference type="EMBL" id="VSSQ01029107">
    <property type="protein sequence ID" value="MPM79093.1"/>
    <property type="molecule type" value="Genomic_DNA"/>
</dbReference>
<name>A0A645CQ87_9ZZZZ</name>
<organism evidence="1">
    <name type="scientific">bioreactor metagenome</name>
    <dbReference type="NCBI Taxonomy" id="1076179"/>
    <lineage>
        <taxon>unclassified sequences</taxon>
        <taxon>metagenomes</taxon>
        <taxon>ecological metagenomes</taxon>
    </lineage>
</organism>
<dbReference type="PROSITE" id="PS51257">
    <property type="entry name" value="PROKAR_LIPOPROTEIN"/>
    <property type="match status" value="1"/>
</dbReference>
<proteinExistence type="predicted"/>
<protein>
    <submittedName>
        <fullName evidence="1">Uncharacterized protein</fullName>
    </submittedName>
</protein>
<sequence>MVKSLFKAAVASLLFAFVLLGGYSCSDDYPDDYVSESQVRRMIEEALRKNNQDFPFTLWEVVNITVNRNDWRWDENAAEWYAMADLPELKEDAYEVGAMLGYVFIKYENGPEVQKLLPYVHTYYAEDNVTGEVVYFTETVSAEYQLEGKSRVKFFIKDSQLARDPNAPQTYTFRIVLIW</sequence>
<comment type="caution">
    <text evidence="1">The sequence shown here is derived from an EMBL/GenBank/DDBJ whole genome shotgun (WGS) entry which is preliminary data.</text>
</comment>
<dbReference type="AlphaFoldDB" id="A0A645CQ87"/>
<evidence type="ECO:0000313" key="1">
    <source>
        <dbReference type="EMBL" id="MPM79093.1"/>
    </source>
</evidence>
<accession>A0A645CQ87</accession>